<reference evidence="2" key="1">
    <citation type="submission" date="2019-05" db="EMBL/GenBank/DDBJ databases">
        <title>Annotation for the trematode Fasciolopsis buski.</title>
        <authorList>
            <person name="Choi Y.-J."/>
        </authorList>
    </citation>
    <scope>NUCLEOTIDE SEQUENCE</scope>
    <source>
        <strain evidence="2">HT</strain>
        <tissue evidence="2">Whole worm</tissue>
    </source>
</reference>
<feature type="region of interest" description="Disordered" evidence="1">
    <location>
        <begin position="157"/>
        <end position="193"/>
    </location>
</feature>
<protein>
    <submittedName>
        <fullName evidence="2">Uncharacterized protein</fullName>
    </submittedName>
</protein>
<dbReference type="OrthoDB" id="10641356at2759"/>
<feature type="compositionally biased region" description="Polar residues" evidence="1">
    <location>
        <begin position="177"/>
        <end position="193"/>
    </location>
</feature>
<dbReference type="AlphaFoldDB" id="A0A8E0S1F0"/>
<accession>A0A8E0S1F0</accession>
<evidence type="ECO:0000256" key="1">
    <source>
        <dbReference type="SAM" id="MobiDB-lite"/>
    </source>
</evidence>
<keyword evidence="3" id="KW-1185">Reference proteome</keyword>
<sequence length="193" mass="20672">MQSESRVRSSAERERESATPLSNIRTCPEAVQSAKSFPRSNDLSTGTSGFDVHPAITNPHSSLVRTAKYGGRRPGTSPAFTSPTPVVALSRILSTGEQDENRVPTIASGSCTKSVKKDFASGDPCTESKKSLYPKNPFPSCFSSPSVQGFQNRAFESSLAKLPRKPTTHRFPGVPQNPLSAQSSTKSSTRPVS</sequence>
<evidence type="ECO:0000313" key="2">
    <source>
        <dbReference type="EMBL" id="KAA0196482.1"/>
    </source>
</evidence>
<feature type="region of interest" description="Disordered" evidence="1">
    <location>
        <begin position="1"/>
        <end position="61"/>
    </location>
</feature>
<name>A0A8E0S1F0_9TREM</name>
<feature type="compositionally biased region" description="Polar residues" evidence="1">
    <location>
        <begin position="33"/>
        <end position="48"/>
    </location>
</feature>
<dbReference type="EMBL" id="LUCM01002988">
    <property type="protein sequence ID" value="KAA0196482.1"/>
    <property type="molecule type" value="Genomic_DNA"/>
</dbReference>
<feature type="compositionally biased region" description="Basic and acidic residues" evidence="1">
    <location>
        <begin position="1"/>
        <end position="17"/>
    </location>
</feature>
<gene>
    <name evidence="2" type="ORF">FBUS_09245</name>
</gene>
<evidence type="ECO:0000313" key="3">
    <source>
        <dbReference type="Proteomes" id="UP000728185"/>
    </source>
</evidence>
<proteinExistence type="predicted"/>
<organism evidence="2 3">
    <name type="scientific">Fasciolopsis buskii</name>
    <dbReference type="NCBI Taxonomy" id="27845"/>
    <lineage>
        <taxon>Eukaryota</taxon>
        <taxon>Metazoa</taxon>
        <taxon>Spiralia</taxon>
        <taxon>Lophotrochozoa</taxon>
        <taxon>Platyhelminthes</taxon>
        <taxon>Trematoda</taxon>
        <taxon>Digenea</taxon>
        <taxon>Plagiorchiida</taxon>
        <taxon>Echinostomata</taxon>
        <taxon>Echinostomatoidea</taxon>
        <taxon>Fasciolidae</taxon>
        <taxon>Fasciolopsis</taxon>
    </lineage>
</organism>
<dbReference type="Proteomes" id="UP000728185">
    <property type="component" value="Unassembled WGS sequence"/>
</dbReference>
<comment type="caution">
    <text evidence="2">The sequence shown here is derived from an EMBL/GenBank/DDBJ whole genome shotgun (WGS) entry which is preliminary data.</text>
</comment>